<evidence type="ECO:0000313" key="2">
    <source>
        <dbReference type="Proteomes" id="UP000624709"/>
    </source>
</evidence>
<proteinExistence type="predicted"/>
<accession>A0ABQ4BIJ1</accession>
<dbReference type="EMBL" id="BOMS01000105">
    <property type="protein sequence ID" value="GIE70487.1"/>
    <property type="molecule type" value="Genomic_DNA"/>
</dbReference>
<name>A0ABQ4BIJ1_9ACTN</name>
<keyword evidence="2" id="KW-1185">Reference proteome</keyword>
<protein>
    <submittedName>
        <fullName evidence="1">Uncharacterized protein</fullName>
    </submittedName>
</protein>
<comment type="caution">
    <text evidence="1">The sequence shown here is derived from an EMBL/GenBank/DDBJ whole genome shotgun (WGS) entry which is preliminary data.</text>
</comment>
<gene>
    <name evidence="1" type="ORF">Apa02nite_065950</name>
</gene>
<dbReference type="RefSeq" id="WP_203828506.1">
    <property type="nucleotide sequence ID" value="NZ_BAAATY010000032.1"/>
</dbReference>
<organism evidence="1 2">
    <name type="scientific">Actinoplanes palleronii</name>
    <dbReference type="NCBI Taxonomy" id="113570"/>
    <lineage>
        <taxon>Bacteria</taxon>
        <taxon>Bacillati</taxon>
        <taxon>Actinomycetota</taxon>
        <taxon>Actinomycetes</taxon>
        <taxon>Micromonosporales</taxon>
        <taxon>Micromonosporaceae</taxon>
        <taxon>Actinoplanes</taxon>
    </lineage>
</organism>
<reference evidence="1 2" key="1">
    <citation type="submission" date="2021-01" db="EMBL/GenBank/DDBJ databases">
        <title>Whole genome shotgun sequence of Actinoplanes palleronii NBRC 14916.</title>
        <authorList>
            <person name="Komaki H."/>
            <person name="Tamura T."/>
        </authorList>
    </citation>
    <scope>NUCLEOTIDE SEQUENCE [LARGE SCALE GENOMIC DNA]</scope>
    <source>
        <strain evidence="1 2">NBRC 14916</strain>
    </source>
</reference>
<dbReference type="Proteomes" id="UP000624709">
    <property type="component" value="Unassembled WGS sequence"/>
</dbReference>
<sequence length="84" mass="9556">MDTPFRMGISEVDDRQMAQRNADHSEALCIHGQRSVALQTSAHVTRMMAEDHQKDRFNRSFTYGYPAAFRSFSAAGPTFLPKYV</sequence>
<evidence type="ECO:0000313" key="1">
    <source>
        <dbReference type="EMBL" id="GIE70487.1"/>
    </source>
</evidence>